<dbReference type="AlphaFoldDB" id="A0A4P7N1B7"/>
<evidence type="ECO:0000313" key="1">
    <source>
        <dbReference type="EMBL" id="QBZ53594.1"/>
    </source>
</evidence>
<dbReference type="EMBL" id="CP034204">
    <property type="protein sequence ID" value="QBZ53594.1"/>
    <property type="molecule type" value="Genomic_DNA"/>
</dbReference>
<evidence type="ECO:0000313" key="2">
    <source>
        <dbReference type="Proteomes" id="UP000294847"/>
    </source>
</evidence>
<accession>A0A4P7N1B7</accession>
<proteinExistence type="predicted"/>
<gene>
    <name evidence="1" type="ORF">PoMZ_09282</name>
</gene>
<name>A0A4P7N1B7_PYROR</name>
<protein>
    <submittedName>
        <fullName evidence="1">Uncharacterized protein</fullName>
    </submittedName>
</protein>
<reference evidence="1 2" key="1">
    <citation type="journal article" date="2019" name="Mol. Biol. Evol.">
        <title>Blast fungal genomes show frequent chromosomal changes, gene gains and losses, and effector gene turnover.</title>
        <authorList>
            <person name="Gomez Luciano L.B."/>
            <person name="Jason Tsai I."/>
            <person name="Chuma I."/>
            <person name="Tosa Y."/>
            <person name="Chen Y.H."/>
            <person name="Li J.Y."/>
            <person name="Li M.Y."/>
            <person name="Jade Lu M.Y."/>
            <person name="Nakayashiki H."/>
            <person name="Li W.H."/>
        </authorList>
    </citation>
    <scope>NUCLEOTIDE SEQUENCE [LARGE SCALE GENOMIC DNA]</scope>
    <source>
        <strain evidence="1">MZ5-1-6</strain>
    </source>
</reference>
<sequence>MDGLVRVRCTNHADDMSHPHSYRKVLRKGRTITARAASTGDALNRARCMQRQEQRIAPPPASVQNCGTAVLVGSAQN</sequence>
<organism evidence="1 2">
    <name type="scientific">Pyricularia oryzae</name>
    <name type="common">Rice blast fungus</name>
    <name type="synonym">Magnaporthe oryzae</name>
    <dbReference type="NCBI Taxonomy" id="318829"/>
    <lineage>
        <taxon>Eukaryota</taxon>
        <taxon>Fungi</taxon>
        <taxon>Dikarya</taxon>
        <taxon>Ascomycota</taxon>
        <taxon>Pezizomycotina</taxon>
        <taxon>Sordariomycetes</taxon>
        <taxon>Sordariomycetidae</taxon>
        <taxon>Magnaporthales</taxon>
        <taxon>Pyriculariaceae</taxon>
        <taxon>Pyricularia</taxon>
    </lineage>
</organism>
<dbReference type="Proteomes" id="UP000294847">
    <property type="component" value="Chromosome 1"/>
</dbReference>